<dbReference type="Proteomes" id="UP000805193">
    <property type="component" value="Unassembled WGS sequence"/>
</dbReference>
<sequence>MSSDRPPVLFEEIEALLKSRNNPVIESLNKTTLNELFEFLQPFKDAGDALEEEKRSALPLVVLYAFALKNFLEHAPVSAAEAVGIEKIKVRARHFLNTKLKISLFHKTATFHWPQFCQLRMLPEDERLEDYEHVRELLARVTEAMIQDEDETGDDVRYPASKIRGVAQVDNLVPTAALPEDDEATKGTKRREFWLSAAWDERGHCLASWARGSGCRRVGHLPGAAALMEDDCLASTPRGLDCRHKPVTFPEPVDDSARRKERGPLPGTPVSMDDVYVPPDHREADPWTTFARYPRTTRTLT</sequence>
<gene>
    <name evidence="1" type="ORF">HPB47_023969</name>
</gene>
<accession>A0AC60Q5Y6</accession>
<evidence type="ECO:0000313" key="2">
    <source>
        <dbReference type="Proteomes" id="UP000805193"/>
    </source>
</evidence>
<proteinExistence type="predicted"/>
<protein>
    <submittedName>
        <fullName evidence="1">Uncharacterized protein</fullName>
    </submittedName>
</protein>
<name>A0AC60Q5Y6_IXOPE</name>
<reference evidence="1 2" key="1">
    <citation type="journal article" date="2020" name="Cell">
        <title>Large-Scale Comparative Analyses of Tick Genomes Elucidate Their Genetic Diversity and Vector Capacities.</title>
        <authorList>
            <consortium name="Tick Genome and Microbiome Consortium (TIGMIC)"/>
            <person name="Jia N."/>
            <person name="Wang J."/>
            <person name="Shi W."/>
            <person name="Du L."/>
            <person name="Sun Y."/>
            <person name="Zhan W."/>
            <person name="Jiang J.F."/>
            <person name="Wang Q."/>
            <person name="Zhang B."/>
            <person name="Ji P."/>
            <person name="Bell-Sakyi L."/>
            <person name="Cui X.M."/>
            <person name="Yuan T.T."/>
            <person name="Jiang B.G."/>
            <person name="Yang W.F."/>
            <person name="Lam T.T."/>
            <person name="Chang Q.C."/>
            <person name="Ding S.J."/>
            <person name="Wang X.J."/>
            <person name="Zhu J.G."/>
            <person name="Ruan X.D."/>
            <person name="Zhao L."/>
            <person name="Wei J.T."/>
            <person name="Ye R.Z."/>
            <person name="Que T.C."/>
            <person name="Du C.H."/>
            <person name="Zhou Y.H."/>
            <person name="Cheng J.X."/>
            <person name="Dai P.F."/>
            <person name="Guo W.B."/>
            <person name="Han X.H."/>
            <person name="Huang E.J."/>
            <person name="Li L.F."/>
            <person name="Wei W."/>
            <person name="Gao Y.C."/>
            <person name="Liu J.Z."/>
            <person name="Shao H.Z."/>
            <person name="Wang X."/>
            <person name="Wang C.C."/>
            <person name="Yang T.C."/>
            <person name="Huo Q.B."/>
            <person name="Li W."/>
            <person name="Chen H.Y."/>
            <person name="Chen S.E."/>
            <person name="Zhou L.G."/>
            <person name="Ni X.B."/>
            <person name="Tian J.H."/>
            <person name="Sheng Y."/>
            <person name="Liu T."/>
            <person name="Pan Y.S."/>
            <person name="Xia L.Y."/>
            <person name="Li J."/>
            <person name="Zhao F."/>
            <person name="Cao W.C."/>
        </authorList>
    </citation>
    <scope>NUCLEOTIDE SEQUENCE [LARGE SCALE GENOMIC DNA]</scope>
    <source>
        <strain evidence="1">Iper-2018</strain>
    </source>
</reference>
<dbReference type="EMBL" id="JABSTQ010009448">
    <property type="protein sequence ID" value="KAG0429095.1"/>
    <property type="molecule type" value="Genomic_DNA"/>
</dbReference>
<evidence type="ECO:0000313" key="1">
    <source>
        <dbReference type="EMBL" id="KAG0429095.1"/>
    </source>
</evidence>
<keyword evidence="2" id="KW-1185">Reference proteome</keyword>
<organism evidence="1 2">
    <name type="scientific">Ixodes persulcatus</name>
    <name type="common">Taiga tick</name>
    <dbReference type="NCBI Taxonomy" id="34615"/>
    <lineage>
        <taxon>Eukaryota</taxon>
        <taxon>Metazoa</taxon>
        <taxon>Ecdysozoa</taxon>
        <taxon>Arthropoda</taxon>
        <taxon>Chelicerata</taxon>
        <taxon>Arachnida</taxon>
        <taxon>Acari</taxon>
        <taxon>Parasitiformes</taxon>
        <taxon>Ixodida</taxon>
        <taxon>Ixodoidea</taxon>
        <taxon>Ixodidae</taxon>
        <taxon>Ixodinae</taxon>
        <taxon>Ixodes</taxon>
    </lineage>
</organism>
<comment type="caution">
    <text evidence="1">The sequence shown here is derived from an EMBL/GenBank/DDBJ whole genome shotgun (WGS) entry which is preliminary data.</text>
</comment>